<gene>
    <name evidence="10" type="ORF">HLPR_05930</name>
</gene>
<keyword evidence="2 7" id="KW-0597">Phosphoprotein</keyword>
<dbReference type="InterPro" id="IPR011006">
    <property type="entry name" value="CheY-like_superfamily"/>
</dbReference>
<dbReference type="GO" id="GO:0003677">
    <property type="term" value="F:DNA binding"/>
    <property type="evidence" value="ECO:0007669"/>
    <property type="project" value="UniProtKB-KW"/>
</dbReference>
<evidence type="ECO:0000259" key="8">
    <source>
        <dbReference type="PROSITE" id="PS50043"/>
    </source>
</evidence>
<dbReference type="KEGG" id="hprf:HLPR_05930"/>
<dbReference type="Pfam" id="PF00072">
    <property type="entry name" value="Response_reg"/>
    <property type="match status" value="1"/>
</dbReference>
<evidence type="ECO:0000256" key="2">
    <source>
        <dbReference type="ARBA" id="ARBA00022553"/>
    </source>
</evidence>
<dbReference type="InterPro" id="IPR039420">
    <property type="entry name" value="WalR-like"/>
</dbReference>
<organism evidence="10 11">
    <name type="scientific">Helicovermis profundi</name>
    <dbReference type="NCBI Taxonomy" id="3065157"/>
    <lineage>
        <taxon>Bacteria</taxon>
        <taxon>Bacillati</taxon>
        <taxon>Bacillota</taxon>
        <taxon>Clostridia</taxon>
        <taxon>Helicovermis</taxon>
    </lineage>
</organism>
<comment type="function">
    <text evidence="6">May play the central regulatory role in sporulation. It may be an element of the effector pathway responsible for the activation of sporulation genes in response to nutritional stress. Spo0A may act in concert with spo0H (a sigma factor) to control the expression of some genes that are critical to the sporulation process.</text>
</comment>
<dbReference type="InterPro" id="IPR016032">
    <property type="entry name" value="Sig_transdc_resp-reg_C-effctor"/>
</dbReference>
<keyword evidence="3" id="KW-0805">Transcription regulation</keyword>
<dbReference type="GO" id="GO:0000160">
    <property type="term" value="P:phosphorelay signal transduction system"/>
    <property type="evidence" value="ECO:0007669"/>
    <property type="project" value="InterPro"/>
</dbReference>
<dbReference type="Gene3D" id="3.40.50.2300">
    <property type="match status" value="1"/>
</dbReference>
<dbReference type="SMART" id="SM00421">
    <property type="entry name" value="HTH_LUXR"/>
    <property type="match status" value="1"/>
</dbReference>
<evidence type="ECO:0000256" key="3">
    <source>
        <dbReference type="ARBA" id="ARBA00023015"/>
    </source>
</evidence>
<evidence type="ECO:0000313" key="10">
    <source>
        <dbReference type="EMBL" id="BEP28262.1"/>
    </source>
</evidence>
<evidence type="ECO:0000259" key="9">
    <source>
        <dbReference type="PROSITE" id="PS50110"/>
    </source>
</evidence>
<dbReference type="PROSITE" id="PS50043">
    <property type="entry name" value="HTH_LUXR_2"/>
    <property type="match status" value="1"/>
</dbReference>
<dbReference type="PROSITE" id="PS00622">
    <property type="entry name" value="HTH_LUXR_1"/>
    <property type="match status" value="1"/>
</dbReference>
<evidence type="ECO:0000256" key="6">
    <source>
        <dbReference type="ARBA" id="ARBA00024867"/>
    </source>
</evidence>
<dbReference type="EMBL" id="AP028654">
    <property type="protein sequence ID" value="BEP28262.1"/>
    <property type="molecule type" value="Genomic_DNA"/>
</dbReference>
<dbReference type="Pfam" id="PF00196">
    <property type="entry name" value="GerE"/>
    <property type="match status" value="1"/>
</dbReference>
<dbReference type="PRINTS" id="PR00038">
    <property type="entry name" value="HTHLUXR"/>
</dbReference>
<evidence type="ECO:0000256" key="1">
    <source>
        <dbReference type="ARBA" id="ARBA00018672"/>
    </source>
</evidence>
<keyword evidence="5" id="KW-0804">Transcription</keyword>
<dbReference type="CDD" id="cd06170">
    <property type="entry name" value="LuxR_C_like"/>
    <property type="match status" value="1"/>
</dbReference>
<dbReference type="RefSeq" id="WP_338536589.1">
    <property type="nucleotide sequence ID" value="NZ_AP028654.1"/>
</dbReference>
<dbReference type="GO" id="GO:0006355">
    <property type="term" value="P:regulation of DNA-templated transcription"/>
    <property type="evidence" value="ECO:0007669"/>
    <property type="project" value="InterPro"/>
</dbReference>
<dbReference type="InterPro" id="IPR001789">
    <property type="entry name" value="Sig_transdc_resp-reg_receiver"/>
</dbReference>
<accession>A0AAU9ECG0</accession>
<dbReference type="SMART" id="SM00448">
    <property type="entry name" value="REC"/>
    <property type="match status" value="1"/>
</dbReference>
<feature type="domain" description="Response regulatory" evidence="9">
    <location>
        <begin position="3"/>
        <end position="119"/>
    </location>
</feature>
<keyword evidence="11" id="KW-1185">Reference proteome</keyword>
<evidence type="ECO:0000256" key="5">
    <source>
        <dbReference type="ARBA" id="ARBA00023163"/>
    </source>
</evidence>
<sequence>MIRVLIVDDQEIISRGLSMILSLENDIEVVGLAKNGSESIKLVKKHLPDIVLMDIRMPLLSGIEAIKIIKRDFKSVKIIILTTFSDDEYIYDGIKNGASGYLLKDTEPSEISKAIRIVYNGGATFEPNVALKLASEFSKVSSEIKDTTVLSDKIKNKDNLEEVFTSRELDIVKLITEGKNNSEIAKDLFISEGTVKNNITRILNKLELRDRTQLAIYALKRNLV</sequence>
<feature type="modified residue" description="4-aspartylphosphate" evidence="7">
    <location>
        <position position="54"/>
    </location>
</feature>
<reference evidence="10 11" key="1">
    <citation type="submission" date="2023-08" db="EMBL/GenBank/DDBJ databases">
        <title>Helicovermis profunda gen. nov., sp. nov., a novel mesophilic, fermentative bacterium within the Bacillota from a deep-sea hydrothermal vent chimney.</title>
        <authorList>
            <person name="Miyazaki U."/>
            <person name="Mizutani D."/>
            <person name="Hashimoto Y."/>
            <person name="Tame A."/>
            <person name="Sawayama S."/>
            <person name="Miyazaki J."/>
            <person name="Takai K."/>
            <person name="Nakagawa S."/>
        </authorList>
    </citation>
    <scope>NUCLEOTIDE SEQUENCE [LARGE SCALE GENOMIC DNA]</scope>
    <source>
        <strain evidence="10 11">S502</strain>
    </source>
</reference>
<proteinExistence type="predicted"/>
<dbReference type="InterPro" id="IPR058245">
    <property type="entry name" value="NreC/VraR/RcsB-like_REC"/>
</dbReference>
<evidence type="ECO:0000256" key="7">
    <source>
        <dbReference type="PROSITE-ProRule" id="PRU00169"/>
    </source>
</evidence>
<dbReference type="SUPFAM" id="SSF52172">
    <property type="entry name" value="CheY-like"/>
    <property type="match status" value="1"/>
</dbReference>
<name>A0AAU9ECG0_9FIRM</name>
<dbReference type="PANTHER" id="PTHR43214:SF40">
    <property type="entry name" value="TRANSCRIPTIONAL REGULATORY PROTEIN LNRK"/>
    <property type="match status" value="1"/>
</dbReference>
<dbReference type="Proteomes" id="UP001321786">
    <property type="component" value="Chromosome"/>
</dbReference>
<protein>
    <recommendedName>
        <fullName evidence="1">Stage 0 sporulation protein A homolog</fullName>
    </recommendedName>
</protein>
<dbReference type="InterPro" id="IPR000792">
    <property type="entry name" value="Tscrpt_reg_LuxR_C"/>
</dbReference>
<dbReference type="SUPFAM" id="SSF46894">
    <property type="entry name" value="C-terminal effector domain of the bipartite response regulators"/>
    <property type="match status" value="1"/>
</dbReference>
<evidence type="ECO:0000313" key="11">
    <source>
        <dbReference type="Proteomes" id="UP001321786"/>
    </source>
</evidence>
<evidence type="ECO:0000256" key="4">
    <source>
        <dbReference type="ARBA" id="ARBA00023125"/>
    </source>
</evidence>
<feature type="domain" description="HTH luxR-type" evidence="8">
    <location>
        <begin position="157"/>
        <end position="222"/>
    </location>
</feature>
<dbReference type="CDD" id="cd17535">
    <property type="entry name" value="REC_NarL-like"/>
    <property type="match status" value="1"/>
</dbReference>
<dbReference type="AlphaFoldDB" id="A0AAU9ECG0"/>
<dbReference type="PROSITE" id="PS50110">
    <property type="entry name" value="RESPONSE_REGULATORY"/>
    <property type="match status" value="1"/>
</dbReference>
<dbReference type="PANTHER" id="PTHR43214">
    <property type="entry name" value="TWO-COMPONENT RESPONSE REGULATOR"/>
    <property type="match status" value="1"/>
</dbReference>
<keyword evidence="4" id="KW-0238">DNA-binding</keyword>